<feature type="active site" description="Nucleophile" evidence="6">
    <location>
        <position position="112"/>
    </location>
</feature>
<dbReference type="Proteomes" id="UP000261812">
    <property type="component" value="Chromosome"/>
</dbReference>
<dbReference type="SUPFAM" id="SSF52317">
    <property type="entry name" value="Class I glutamine amidotransferase-like"/>
    <property type="match status" value="1"/>
</dbReference>
<reference evidence="10" key="1">
    <citation type="submission" date="2018-09" db="EMBL/GenBank/DDBJ databases">
        <title>Complete genome sequence of thermophilic cyanobacteria strain Thermosynechococcus elongatus PKUAC-SCTE542.</title>
        <authorList>
            <person name="Liang Y."/>
            <person name="Tang J."/>
            <person name="Daroch M."/>
        </authorList>
    </citation>
    <scope>NUCLEOTIDE SEQUENCE [LARGE SCALE GENOMIC DNA]</scope>
    <source>
        <strain evidence="10">E542</strain>
    </source>
</reference>
<sequence>MTVFATLPPPLQPGDRLAVAFPSGVLRQREPFWQGVACWQAQGYEVIVDEAAFAGWGYLAGSDQQRRDRLRHLLQDDSIKGILCGRGGFGATRLLEQWQWPAVSPKWLIGFSDITALLWSYAAQGVAGVHGPVLTTLAAEPLWSQQRLFDLVRGKSLEPLLGTGWGGGVVQGRLLVGNLTVATHLLATPDCPPFENVILALEDVGEAPYRIDRMLTQWRRSGVLHQIKGIALGRFSRCEDPTTQPNFRVMEVLGDRLGDLGIPIVSDLPFGHEGVNAALPVGVAAELDGDRGSLQVLMR</sequence>
<evidence type="ECO:0000256" key="1">
    <source>
        <dbReference type="ARBA" id="ARBA00010233"/>
    </source>
</evidence>
<dbReference type="Pfam" id="PF17676">
    <property type="entry name" value="Peptidase_S66C"/>
    <property type="match status" value="1"/>
</dbReference>
<dbReference type="GO" id="GO:0004180">
    <property type="term" value="F:carboxypeptidase activity"/>
    <property type="evidence" value="ECO:0007669"/>
    <property type="project" value="UniProtKB-KW"/>
</dbReference>
<proteinExistence type="inferred from homology"/>
<evidence type="ECO:0000259" key="7">
    <source>
        <dbReference type="Pfam" id="PF02016"/>
    </source>
</evidence>
<accession>A0A3B7MK03</accession>
<dbReference type="Pfam" id="PF02016">
    <property type="entry name" value="Peptidase_S66"/>
    <property type="match status" value="1"/>
</dbReference>
<keyword evidence="2 9" id="KW-0121">Carboxypeptidase</keyword>
<feature type="active site" description="Charge relay system" evidence="6">
    <location>
        <position position="272"/>
    </location>
</feature>
<keyword evidence="5" id="KW-0720">Serine protease</keyword>
<evidence type="ECO:0000256" key="5">
    <source>
        <dbReference type="ARBA" id="ARBA00022825"/>
    </source>
</evidence>
<dbReference type="AlphaFoldDB" id="A0A3B7MK03"/>
<organism evidence="9 10">
    <name type="scientific">Thermosynechococcus sichuanensis E542</name>
    <dbReference type="NCBI Taxonomy" id="2016101"/>
    <lineage>
        <taxon>Bacteria</taxon>
        <taxon>Bacillati</taxon>
        <taxon>Cyanobacteriota</taxon>
        <taxon>Cyanophyceae</taxon>
        <taxon>Acaryochloridales</taxon>
        <taxon>Thermosynechococcaceae</taxon>
        <taxon>Thermosynechococcus</taxon>
        <taxon>Thermosynechococcus sichuanensis</taxon>
    </lineage>
</organism>
<feature type="domain" description="LD-carboxypeptidase N-terminal" evidence="7">
    <location>
        <begin position="19"/>
        <end position="131"/>
    </location>
</feature>
<evidence type="ECO:0000313" key="9">
    <source>
        <dbReference type="EMBL" id="AXY68220.1"/>
    </source>
</evidence>
<comment type="similarity">
    <text evidence="1">Belongs to the peptidase S66 family.</text>
</comment>
<evidence type="ECO:0000256" key="4">
    <source>
        <dbReference type="ARBA" id="ARBA00022801"/>
    </source>
</evidence>
<dbReference type="GO" id="GO:0008236">
    <property type="term" value="F:serine-type peptidase activity"/>
    <property type="evidence" value="ECO:0007669"/>
    <property type="project" value="UniProtKB-KW"/>
</dbReference>
<evidence type="ECO:0000256" key="6">
    <source>
        <dbReference type="PIRSR" id="PIRSR028757-1"/>
    </source>
</evidence>
<protein>
    <submittedName>
        <fullName evidence="9">LD-carboxypeptidase</fullName>
    </submittedName>
</protein>
<dbReference type="InterPro" id="IPR029062">
    <property type="entry name" value="Class_I_gatase-like"/>
</dbReference>
<evidence type="ECO:0000313" key="10">
    <source>
        <dbReference type="Proteomes" id="UP000261812"/>
    </source>
</evidence>
<dbReference type="EMBL" id="CP032152">
    <property type="protein sequence ID" value="AXY68220.1"/>
    <property type="molecule type" value="Genomic_DNA"/>
</dbReference>
<dbReference type="PIRSF" id="PIRSF028757">
    <property type="entry name" value="LD-carboxypeptidase"/>
    <property type="match status" value="1"/>
</dbReference>
<evidence type="ECO:0000256" key="2">
    <source>
        <dbReference type="ARBA" id="ARBA00022645"/>
    </source>
</evidence>
<dbReference type="InterPro" id="IPR040921">
    <property type="entry name" value="Peptidase_S66C"/>
</dbReference>
<keyword evidence="10" id="KW-1185">Reference proteome</keyword>
<dbReference type="InterPro" id="IPR027461">
    <property type="entry name" value="Carboxypeptidase_A_C_sf"/>
</dbReference>
<evidence type="ECO:0000259" key="8">
    <source>
        <dbReference type="Pfam" id="PF17676"/>
    </source>
</evidence>
<dbReference type="Gene3D" id="3.50.30.60">
    <property type="entry name" value="LD-carboxypeptidase A C-terminal domain-like"/>
    <property type="match status" value="1"/>
</dbReference>
<dbReference type="RefSeq" id="WP_181494754.1">
    <property type="nucleotide sequence ID" value="NZ_CP032152.1"/>
</dbReference>
<dbReference type="InterPro" id="IPR003507">
    <property type="entry name" value="S66_fam"/>
</dbReference>
<feature type="active site" description="Charge relay system" evidence="6">
    <location>
        <position position="202"/>
    </location>
</feature>
<keyword evidence="4" id="KW-0378">Hydrolase</keyword>
<name>A0A3B7MK03_9CYAN</name>
<dbReference type="SUPFAM" id="SSF141986">
    <property type="entry name" value="LD-carboxypeptidase A C-terminal domain-like"/>
    <property type="match status" value="1"/>
</dbReference>
<dbReference type="InterPro" id="IPR027478">
    <property type="entry name" value="LdcA_N"/>
</dbReference>
<dbReference type="Gene3D" id="3.40.50.10740">
    <property type="entry name" value="Class I glutamine amidotransferase-like"/>
    <property type="match status" value="1"/>
</dbReference>
<keyword evidence="3" id="KW-0645">Protease</keyword>
<gene>
    <name evidence="9" type="ORF">D3A95_09315</name>
</gene>
<dbReference type="InterPro" id="IPR040449">
    <property type="entry name" value="Peptidase_S66_N"/>
</dbReference>
<evidence type="ECO:0000256" key="3">
    <source>
        <dbReference type="ARBA" id="ARBA00022670"/>
    </source>
</evidence>
<dbReference type="CDD" id="cd07025">
    <property type="entry name" value="Peptidase_S66"/>
    <property type="match status" value="1"/>
</dbReference>
<dbReference type="PANTHER" id="PTHR30237:SF2">
    <property type="entry name" value="MUREIN TETRAPEPTIDE CARBOXYPEPTIDASE"/>
    <property type="match status" value="1"/>
</dbReference>
<dbReference type="PANTHER" id="PTHR30237">
    <property type="entry name" value="MURAMOYLTETRAPEPTIDE CARBOXYPEPTIDASE"/>
    <property type="match status" value="1"/>
</dbReference>
<feature type="domain" description="LD-carboxypeptidase C-terminal" evidence="8">
    <location>
        <begin position="171"/>
        <end position="287"/>
    </location>
</feature>
<dbReference type="KEGG" id="tsq:D3A95_09315"/>
<dbReference type="GO" id="GO:0006508">
    <property type="term" value="P:proteolysis"/>
    <property type="evidence" value="ECO:0007669"/>
    <property type="project" value="UniProtKB-KW"/>
</dbReference>